<keyword evidence="3" id="KW-1185">Reference proteome</keyword>
<dbReference type="KEGG" id="mgk:FSB76_16015"/>
<proteinExistence type="predicted"/>
<accession>A0A5B8W098</accession>
<name>A0A5B8W098_9SPHI</name>
<dbReference type="OrthoDB" id="1003359at2"/>
<evidence type="ECO:0000256" key="1">
    <source>
        <dbReference type="SAM" id="SignalP"/>
    </source>
</evidence>
<evidence type="ECO:0000313" key="3">
    <source>
        <dbReference type="Proteomes" id="UP000321362"/>
    </source>
</evidence>
<dbReference type="Proteomes" id="UP000321362">
    <property type="component" value="Chromosome"/>
</dbReference>
<reference evidence="2 3" key="1">
    <citation type="journal article" date="2013" name="J. Microbiol.">
        <title>Mucilaginibacter ginsenosidivorax sp. nov., with ginsenoside converting activity isolated from sediment.</title>
        <authorList>
            <person name="Kim J.K."/>
            <person name="Choi T.E."/>
            <person name="Liu Q.M."/>
            <person name="Park H.Y."/>
            <person name="Yi T.H."/>
            <person name="Yoon M.H."/>
            <person name="Kim S.C."/>
            <person name="Im W.T."/>
        </authorList>
    </citation>
    <scope>NUCLEOTIDE SEQUENCE [LARGE SCALE GENOMIC DNA]</scope>
    <source>
        <strain evidence="2 3">KHI28</strain>
    </source>
</reference>
<evidence type="ECO:0000313" key="2">
    <source>
        <dbReference type="EMBL" id="QEC77380.1"/>
    </source>
</evidence>
<gene>
    <name evidence="2" type="ORF">FSB76_16015</name>
</gene>
<sequence>MKVITKFSCLIALVICNSVNVAVAQTKADVFNPKVPVTWLGMDFSQARFIGSEAAYKASGELLNSEFVGKFIPAWANLFITEPKTYNVPRASHRDSVHFDFKVTEAVNNAITKNFFTEKPSDFSTLKEKDIVDLVKNYDFQGQKGLGMMMFIEGMNKATHEAGAWVTFVNMTDKTVLFTVYKTGNSRGFGFRNYWAHSWYNILKDFASDFDTYKQRS</sequence>
<dbReference type="EMBL" id="CP042437">
    <property type="protein sequence ID" value="QEC77380.1"/>
    <property type="molecule type" value="Genomic_DNA"/>
</dbReference>
<organism evidence="2 3">
    <name type="scientific">Mucilaginibacter ginsenosidivorax</name>
    <dbReference type="NCBI Taxonomy" id="862126"/>
    <lineage>
        <taxon>Bacteria</taxon>
        <taxon>Pseudomonadati</taxon>
        <taxon>Bacteroidota</taxon>
        <taxon>Sphingobacteriia</taxon>
        <taxon>Sphingobacteriales</taxon>
        <taxon>Sphingobacteriaceae</taxon>
        <taxon>Mucilaginibacter</taxon>
    </lineage>
</organism>
<dbReference type="AlphaFoldDB" id="A0A5B8W098"/>
<keyword evidence="1" id="KW-0732">Signal</keyword>
<feature type="chain" id="PRO_5022719632" evidence="1">
    <location>
        <begin position="25"/>
        <end position="217"/>
    </location>
</feature>
<dbReference type="RefSeq" id="WP_147055011.1">
    <property type="nucleotide sequence ID" value="NZ_CP042437.1"/>
</dbReference>
<feature type="signal peptide" evidence="1">
    <location>
        <begin position="1"/>
        <end position="24"/>
    </location>
</feature>
<protein>
    <submittedName>
        <fullName evidence="2">Uncharacterized protein</fullName>
    </submittedName>
</protein>